<dbReference type="OrthoDB" id="1425037at2759"/>
<dbReference type="GO" id="GO:0003676">
    <property type="term" value="F:nucleic acid binding"/>
    <property type="evidence" value="ECO:0007669"/>
    <property type="project" value="InterPro"/>
</dbReference>
<reference evidence="5 6" key="1">
    <citation type="submission" date="2018-04" db="EMBL/GenBank/DDBJ databases">
        <authorList>
            <person name="Vogel A."/>
        </authorList>
    </citation>
    <scope>NUCLEOTIDE SEQUENCE [LARGE SCALE GENOMIC DNA]</scope>
</reference>
<protein>
    <recommendedName>
        <fullName evidence="4">CCHC-type domain-containing protein</fullName>
    </recommendedName>
</protein>
<feature type="region of interest" description="Disordered" evidence="3">
    <location>
        <begin position="503"/>
        <end position="604"/>
    </location>
</feature>
<keyword evidence="6" id="KW-1185">Reference proteome</keyword>
<evidence type="ECO:0000256" key="3">
    <source>
        <dbReference type="SAM" id="MobiDB-lite"/>
    </source>
</evidence>
<dbReference type="Pfam" id="PF20167">
    <property type="entry name" value="Transposase_32"/>
    <property type="match status" value="1"/>
</dbReference>
<dbReference type="GO" id="GO:0008270">
    <property type="term" value="F:zinc ion binding"/>
    <property type="evidence" value="ECO:0007669"/>
    <property type="project" value="UniProtKB-KW"/>
</dbReference>
<feature type="compositionally biased region" description="Basic and acidic residues" evidence="3">
    <location>
        <begin position="570"/>
        <end position="589"/>
    </location>
</feature>
<accession>A0A484KRC6</accession>
<dbReference type="SUPFAM" id="SSF57756">
    <property type="entry name" value="Retrovirus zinc finger-like domains"/>
    <property type="match status" value="1"/>
</dbReference>
<organism evidence="5 6">
    <name type="scientific">Cuscuta campestris</name>
    <dbReference type="NCBI Taxonomy" id="132261"/>
    <lineage>
        <taxon>Eukaryota</taxon>
        <taxon>Viridiplantae</taxon>
        <taxon>Streptophyta</taxon>
        <taxon>Embryophyta</taxon>
        <taxon>Tracheophyta</taxon>
        <taxon>Spermatophyta</taxon>
        <taxon>Magnoliopsida</taxon>
        <taxon>eudicotyledons</taxon>
        <taxon>Gunneridae</taxon>
        <taxon>Pentapetalae</taxon>
        <taxon>asterids</taxon>
        <taxon>lamiids</taxon>
        <taxon>Solanales</taxon>
        <taxon>Convolvulaceae</taxon>
        <taxon>Cuscuteae</taxon>
        <taxon>Cuscuta</taxon>
        <taxon>Cuscuta subgen. Grammica</taxon>
        <taxon>Cuscuta sect. Cleistogrammica</taxon>
    </lineage>
</organism>
<feature type="region of interest" description="Disordered" evidence="3">
    <location>
        <begin position="632"/>
        <end position="704"/>
    </location>
</feature>
<dbReference type="PANTHER" id="PTHR34676">
    <property type="entry name" value="DUF4219 DOMAIN-CONTAINING PROTEIN-RELATED"/>
    <property type="match status" value="1"/>
</dbReference>
<evidence type="ECO:0000256" key="1">
    <source>
        <dbReference type="PROSITE-ProRule" id="PRU00047"/>
    </source>
</evidence>
<dbReference type="InterPro" id="IPR001878">
    <property type="entry name" value="Znf_CCHC"/>
</dbReference>
<dbReference type="PANTHER" id="PTHR34676:SF8">
    <property type="entry name" value="TRANSMEMBRANE PROTEIN"/>
    <property type="match status" value="1"/>
</dbReference>
<evidence type="ECO:0000313" key="6">
    <source>
        <dbReference type="Proteomes" id="UP000595140"/>
    </source>
</evidence>
<feature type="compositionally biased region" description="Polar residues" evidence="3">
    <location>
        <begin position="679"/>
        <end position="700"/>
    </location>
</feature>
<feature type="region of interest" description="Disordered" evidence="3">
    <location>
        <begin position="238"/>
        <end position="269"/>
    </location>
</feature>
<evidence type="ECO:0000259" key="4">
    <source>
        <dbReference type="PROSITE" id="PS50158"/>
    </source>
</evidence>
<dbReference type="InterPro" id="IPR046796">
    <property type="entry name" value="Transposase_32_dom"/>
</dbReference>
<gene>
    <name evidence="5" type="ORF">CCAM_LOCUS8954</name>
</gene>
<keyword evidence="1" id="KW-0863">Zinc-finger</keyword>
<feature type="compositionally biased region" description="Basic and acidic residues" evidence="3">
    <location>
        <begin position="532"/>
        <end position="543"/>
    </location>
</feature>
<name>A0A484KRC6_9ASTE</name>
<keyword evidence="2" id="KW-0175">Coiled coil</keyword>
<evidence type="ECO:0000313" key="5">
    <source>
        <dbReference type="EMBL" id="VFQ67178.1"/>
    </source>
</evidence>
<keyword evidence="1" id="KW-0479">Metal-binding</keyword>
<dbReference type="AlphaFoldDB" id="A0A484KRC6"/>
<feature type="compositionally biased region" description="Polar residues" evidence="3">
    <location>
        <begin position="238"/>
        <end position="251"/>
    </location>
</feature>
<feature type="domain" description="CCHC-type" evidence="4">
    <location>
        <begin position="276"/>
        <end position="289"/>
    </location>
</feature>
<feature type="region of interest" description="Disordered" evidence="3">
    <location>
        <begin position="452"/>
        <end position="479"/>
    </location>
</feature>
<keyword evidence="1" id="KW-0862">Zinc</keyword>
<sequence>MRAFLKSQGGRVWRIIKTGWTEPTETDAEGVKVIKTFEKYSKEEAQDAECNDRALNALFGAVDSSQYRLISNCTEAKKAWEILETTHEGDERVKTAKIQILMTKYESLRIDDKERIADFHGRVRELANEAENLKRPFTEDSLVLKVLRALPESYAMDAKAIRQAHDIKNMTLDQLMGNLETIELQMNEEIKRKKNEKSIAFHSLADEEDNEDDTAQDEDFQEQLSLFTKQFKNQWIQKKGKNNIQGDSSKGIQFRSARPRETKPSNDDFRKKGPQCFECGGFGHIQSECANNLKKKRQAFMSTWSDDEEETEDVMGNSNCAFVTQYEEENVEDAAEQLSVLQEKWTELLLIHRKNILEKNQLAAEVDDLRKKLDEVKQQLNQTEGEKSDLKYELTQLKSYQKWMKSAGAEKIEEMVSTSKFYGDRSGIGHIASEGSKTPLDLFTNELRDFTKEPDTKEFPQHNSSKGKEKVIQHSDYHRLKNPLKKRNAILLKKFAQARAKLQTKISSEEDHRASSPLLPDENSKPNPPHAGSHEAQLDEAPLKPDLPTVFYLEYKTDEKSQRMQSTPDEIDKADEKNRSDSKQQDEPCKTTPSEPCQTEIGGDDEEFLDLLDEEPLMAISEVPFHTSAITVNSSKNQKEKVKVSVPNPVRWSKRKMASEIHTPEASSPPSKKVKNSLKKQTSNSKTPQTRTKKQQNNLPGKSPDIIFLSSNAKSFMNLIEKKHIIPQRNIDVDDFSLKTNLLPLLKDRKLLQSVTLPGSYVKQVIREFYCNINESFVNPGTENFEKVFVRGKHYDFSPAAVNEFLGTLDEQDVHIGEATMWRELTHGTRNSQHPSNKVPSSILNSSYSILLRVAACHWLATTHTNTITKAMGMLLYKIKNDIPLNLGKLIMLVSQGYVKVAADKEEPPEPLLQVDYRHFERNHFNDMESTPSSSKQGVSAVLKYLDAKLQANQEEMTIIQAKQTAHNWHSISGGALIWRST</sequence>
<feature type="coiled-coil region" evidence="2">
    <location>
        <begin position="359"/>
        <end position="393"/>
    </location>
</feature>
<dbReference type="InterPro" id="IPR036875">
    <property type="entry name" value="Znf_CCHC_sf"/>
</dbReference>
<dbReference type="Pfam" id="PF14223">
    <property type="entry name" value="Retrotran_gag_2"/>
    <property type="match status" value="1"/>
</dbReference>
<proteinExistence type="predicted"/>
<feature type="compositionally biased region" description="Basic and acidic residues" evidence="3">
    <location>
        <begin position="258"/>
        <end position="269"/>
    </location>
</feature>
<dbReference type="EMBL" id="OOIL02000571">
    <property type="protein sequence ID" value="VFQ67178.1"/>
    <property type="molecule type" value="Genomic_DNA"/>
</dbReference>
<evidence type="ECO:0000256" key="2">
    <source>
        <dbReference type="SAM" id="Coils"/>
    </source>
</evidence>
<dbReference type="PROSITE" id="PS50158">
    <property type="entry name" value="ZF_CCHC"/>
    <property type="match status" value="1"/>
</dbReference>
<dbReference type="SMART" id="SM00343">
    <property type="entry name" value="ZnF_C2HC"/>
    <property type="match status" value="1"/>
</dbReference>
<dbReference type="Proteomes" id="UP000595140">
    <property type="component" value="Unassembled WGS sequence"/>
</dbReference>